<keyword evidence="9" id="KW-1185">Reference proteome</keyword>
<comment type="function">
    <text evidence="6">Catalyzes the transfer of a ribosyl phosphate group from 5-phosphoribose 1-diphosphate to orotate, leading to the formation of orotidine monophosphate (OMP).</text>
</comment>
<evidence type="ECO:0000256" key="5">
    <source>
        <dbReference type="ARBA" id="ARBA00022975"/>
    </source>
</evidence>
<comment type="pathway">
    <text evidence="1 6">Pyrimidine metabolism; UMP biosynthesis via de novo pathway; UMP from orotate: step 1/2.</text>
</comment>
<dbReference type="Proteomes" id="UP000675379">
    <property type="component" value="Unassembled WGS sequence"/>
</dbReference>
<evidence type="ECO:0000256" key="2">
    <source>
        <dbReference type="ARBA" id="ARBA00011971"/>
    </source>
</evidence>
<evidence type="ECO:0000256" key="6">
    <source>
        <dbReference type="HAMAP-Rule" id="MF_01208"/>
    </source>
</evidence>
<evidence type="ECO:0000256" key="3">
    <source>
        <dbReference type="ARBA" id="ARBA00022676"/>
    </source>
</evidence>
<accession>A0A941HPG2</accession>
<dbReference type="EC" id="2.4.2.10" evidence="2 6"/>
<dbReference type="Gene3D" id="3.40.50.2020">
    <property type="match status" value="1"/>
</dbReference>
<protein>
    <recommendedName>
        <fullName evidence="2 6">Orotate phosphoribosyltransferase</fullName>
        <shortName evidence="6">OPRT</shortName>
        <shortName evidence="6">OPRTase</shortName>
        <ecNumber evidence="2 6">2.4.2.10</ecNumber>
    </recommendedName>
</protein>
<keyword evidence="3 6" id="KW-0328">Glycosyltransferase</keyword>
<evidence type="ECO:0000313" key="8">
    <source>
        <dbReference type="EMBL" id="MBR0575020.1"/>
    </source>
</evidence>
<dbReference type="CDD" id="cd06223">
    <property type="entry name" value="PRTases_typeI"/>
    <property type="match status" value="1"/>
</dbReference>
<gene>
    <name evidence="6" type="primary">pyrE</name>
    <name evidence="8" type="ORF">KCG48_01570</name>
</gene>
<comment type="catalytic activity">
    <reaction evidence="6">
        <text>orotidine 5'-phosphate + diphosphate = orotate + 5-phospho-alpha-D-ribose 1-diphosphate</text>
        <dbReference type="Rhea" id="RHEA:10380"/>
        <dbReference type="ChEBI" id="CHEBI:30839"/>
        <dbReference type="ChEBI" id="CHEBI:33019"/>
        <dbReference type="ChEBI" id="CHEBI:57538"/>
        <dbReference type="ChEBI" id="CHEBI:58017"/>
        <dbReference type="EC" id="2.4.2.10"/>
    </reaction>
</comment>
<dbReference type="InterPro" id="IPR004467">
    <property type="entry name" value="Or_phspho_trans_dom"/>
</dbReference>
<dbReference type="GO" id="GO:0044205">
    <property type="term" value="P:'de novo' UMP biosynthetic process"/>
    <property type="evidence" value="ECO:0007669"/>
    <property type="project" value="UniProtKB-UniRule"/>
</dbReference>
<evidence type="ECO:0000259" key="7">
    <source>
        <dbReference type="Pfam" id="PF00156"/>
    </source>
</evidence>
<name>A0A941HPG2_9CLOT</name>
<feature type="domain" description="Phosphoribosyltransferase" evidence="7">
    <location>
        <begin position="41"/>
        <end position="154"/>
    </location>
</feature>
<dbReference type="PANTHER" id="PTHR19278">
    <property type="entry name" value="OROTATE PHOSPHORIBOSYLTRANSFERASE"/>
    <property type="match status" value="1"/>
</dbReference>
<dbReference type="EMBL" id="JAGSCS010000001">
    <property type="protein sequence ID" value="MBR0575020.1"/>
    <property type="molecule type" value="Genomic_DNA"/>
</dbReference>
<dbReference type="NCBIfam" id="TIGR00336">
    <property type="entry name" value="pyrE"/>
    <property type="match status" value="1"/>
</dbReference>
<keyword evidence="5 6" id="KW-0665">Pyrimidine biosynthesis</keyword>
<dbReference type="SUPFAM" id="SSF53271">
    <property type="entry name" value="PRTase-like"/>
    <property type="match status" value="1"/>
</dbReference>
<feature type="binding site" evidence="6">
    <location>
        <position position="123"/>
    </location>
    <ligand>
        <name>orotate</name>
        <dbReference type="ChEBI" id="CHEBI:30839"/>
    </ligand>
</feature>
<dbReference type="InterPro" id="IPR000836">
    <property type="entry name" value="PRTase_dom"/>
</dbReference>
<comment type="similarity">
    <text evidence="6">Belongs to the purine/pyrimidine phosphoribosyltransferase family. PyrE subfamily.</text>
</comment>
<keyword evidence="4 6" id="KW-0808">Transferase</keyword>
<dbReference type="PANTHER" id="PTHR19278:SF9">
    <property type="entry name" value="URIDINE 5'-MONOPHOSPHATE SYNTHASE"/>
    <property type="match status" value="1"/>
</dbReference>
<reference evidence="8" key="1">
    <citation type="submission" date="2021-04" db="EMBL/GenBank/DDBJ databases">
        <title>Proteiniclasticum sedimins sp. nov., an obligate anaerobic bacterium isolated from anaerobic sludge.</title>
        <authorList>
            <person name="Liu J."/>
        </authorList>
    </citation>
    <scope>NUCLEOTIDE SEQUENCE</scope>
    <source>
        <strain evidence="8">BAD-10</strain>
    </source>
</reference>
<dbReference type="GO" id="GO:0000287">
    <property type="term" value="F:magnesium ion binding"/>
    <property type="evidence" value="ECO:0007669"/>
    <property type="project" value="UniProtKB-UniRule"/>
</dbReference>
<keyword evidence="6" id="KW-0460">Magnesium</keyword>
<feature type="binding site" evidence="6">
    <location>
        <position position="99"/>
    </location>
    <ligand>
        <name>5-phospho-alpha-D-ribose 1-diphosphate</name>
        <dbReference type="ChEBI" id="CHEBI:58017"/>
        <note>ligand shared between dimeric partners</note>
    </ligand>
</feature>
<dbReference type="GO" id="GO:0004588">
    <property type="term" value="F:orotate phosphoribosyltransferase activity"/>
    <property type="evidence" value="ECO:0007669"/>
    <property type="project" value="UniProtKB-UniRule"/>
</dbReference>
<dbReference type="GO" id="GO:0019856">
    <property type="term" value="P:pyrimidine nucleobase biosynthetic process"/>
    <property type="evidence" value="ECO:0007669"/>
    <property type="project" value="TreeGrafter"/>
</dbReference>
<evidence type="ECO:0000256" key="4">
    <source>
        <dbReference type="ARBA" id="ARBA00022679"/>
    </source>
</evidence>
<proteinExistence type="inferred from homology"/>
<comment type="caution">
    <text evidence="6">Lacks conserved residue(s) required for the propagation of feature annotation.</text>
</comment>
<feature type="binding site" evidence="6">
    <location>
        <position position="93"/>
    </location>
    <ligand>
        <name>5-phospho-alpha-D-ribose 1-diphosphate</name>
        <dbReference type="ChEBI" id="CHEBI:58017"/>
        <note>ligand shared between dimeric partners</note>
    </ligand>
</feature>
<feature type="binding site" description="in other chain" evidence="6">
    <location>
        <begin position="119"/>
        <end position="127"/>
    </location>
    <ligand>
        <name>5-phospho-alpha-D-ribose 1-diphosphate</name>
        <dbReference type="ChEBI" id="CHEBI:58017"/>
        <note>ligand shared between dimeric partners</note>
    </ligand>
</feature>
<dbReference type="RefSeq" id="WP_211799528.1">
    <property type="nucleotide sequence ID" value="NZ_JAGSCS010000001.1"/>
</dbReference>
<dbReference type="Pfam" id="PF00156">
    <property type="entry name" value="Pribosyltran"/>
    <property type="match status" value="1"/>
</dbReference>
<feature type="binding site" evidence="6">
    <location>
        <position position="97"/>
    </location>
    <ligand>
        <name>5-phospho-alpha-D-ribose 1-diphosphate</name>
        <dbReference type="ChEBI" id="CHEBI:58017"/>
        <note>ligand shared between dimeric partners</note>
    </ligand>
</feature>
<comment type="subunit">
    <text evidence="6">Homodimer.</text>
</comment>
<dbReference type="InterPro" id="IPR023031">
    <property type="entry name" value="OPRT"/>
</dbReference>
<organism evidence="8 9">
    <name type="scientific">Proteiniclasticum sediminis</name>
    <dbReference type="NCBI Taxonomy" id="2804028"/>
    <lineage>
        <taxon>Bacteria</taxon>
        <taxon>Bacillati</taxon>
        <taxon>Bacillota</taxon>
        <taxon>Clostridia</taxon>
        <taxon>Eubacteriales</taxon>
        <taxon>Clostridiaceae</taxon>
        <taxon>Proteiniclasticum</taxon>
    </lineage>
</organism>
<comment type="cofactor">
    <cofactor evidence="6">
        <name>Mg(2+)</name>
        <dbReference type="ChEBI" id="CHEBI:18420"/>
    </cofactor>
</comment>
<dbReference type="AlphaFoldDB" id="A0A941HPG2"/>
<comment type="caution">
    <text evidence="8">The sequence shown here is derived from an EMBL/GenBank/DDBJ whole genome shotgun (WGS) entry which is preliminary data.</text>
</comment>
<dbReference type="HAMAP" id="MF_01208">
    <property type="entry name" value="PyrE"/>
    <property type="match status" value="1"/>
</dbReference>
<dbReference type="InterPro" id="IPR029057">
    <property type="entry name" value="PRTase-like"/>
</dbReference>
<evidence type="ECO:0000313" key="9">
    <source>
        <dbReference type="Proteomes" id="UP000675379"/>
    </source>
</evidence>
<evidence type="ECO:0000256" key="1">
    <source>
        <dbReference type="ARBA" id="ARBA00004889"/>
    </source>
</evidence>
<sequence>MREIAEGLLDIGAVALSVDKPFTWASGIQSPIYCDNRLLLSTPATWKKVIAAMIEVLEKEFPDAQCLMGTATAGIPHASVCAYTMNLPGGFVRGKAKDHGKENRIEGRVAPGMKVVVIEDLISTGGSSLDAVKALEDAGCEVLGIAAIFTYGMEKANRAMAEHSVKLVSLATYPELLQAARESRRISGDDQRRLEIFMANPASPDWMR</sequence>